<sequence>MQKNMTKRVCVIAVLIAMQIVIGRLASINVGSYLKIGFGFIPIAVCGILTGPVWTLLMASVCDVLGALLFPSGAFYWGFTLVAAIAGLIYGLFLYNHKPNIIRCLICTFIIAVICNITLNTVFLIQIGAMVAPGNEGFWPIMWTRTLKNMVQFPVNGLILFGVWKALMRIPANLRSI</sequence>
<reference evidence="1" key="1">
    <citation type="submission" date="2021-01" db="EMBL/GenBank/DDBJ databases">
        <title>Complete genome sequence of Clostridiales bacterium R-7.</title>
        <authorList>
            <person name="Mahoney-Kurpe S.C."/>
            <person name="Palevich N."/>
            <person name="Koike S."/>
            <person name="Moon C.D."/>
            <person name="Attwood G.T."/>
        </authorList>
    </citation>
    <scope>NUCLEOTIDE SEQUENCE</scope>
    <source>
        <strain evidence="1">R-7</strain>
    </source>
</reference>
<dbReference type="Proteomes" id="UP000682782">
    <property type="component" value="Chromosome"/>
</dbReference>
<name>A0AC61N3Y6_9FIRM</name>
<evidence type="ECO:0000313" key="1">
    <source>
        <dbReference type="EMBL" id="QUC67740.1"/>
    </source>
</evidence>
<evidence type="ECO:0000313" key="2">
    <source>
        <dbReference type="Proteomes" id="UP000682782"/>
    </source>
</evidence>
<protein>
    <submittedName>
        <fullName evidence="1">Folate family ECF transporter S component</fullName>
    </submittedName>
</protein>
<gene>
    <name evidence="1" type="ORF">JYE49_03275</name>
</gene>
<keyword evidence="2" id="KW-1185">Reference proteome</keyword>
<dbReference type="EMBL" id="CP068393">
    <property type="protein sequence ID" value="QUC67740.1"/>
    <property type="molecule type" value="Genomic_DNA"/>
</dbReference>
<accession>A0AC61N3Y6</accession>
<proteinExistence type="predicted"/>
<organism evidence="1 2">
    <name type="scientific">Aristaeella hokkaidonensis</name>
    <dbReference type="NCBI Taxonomy" id="3046382"/>
    <lineage>
        <taxon>Bacteria</taxon>
        <taxon>Bacillati</taxon>
        <taxon>Bacillota</taxon>
        <taxon>Clostridia</taxon>
        <taxon>Eubacteriales</taxon>
        <taxon>Aristaeellaceae</taxon>
        <taxon>Aristaeella</taxon>
    </lineage>
</organism>